<dbReference type="AlphaFoldDB" id="A0A317JY64"/>
<feature type="transmembrane region" description="Helical" evidence="1">
    <location>
        <begin position="86"/>
        <end position="108"/>
    </location>
</feature>
<organism evidence="2 3">
    <name type="scientific">Micromonospora globispora</name>
    <dbReference type="NCBI Taxonomy" id="1450148"/>
    <lineage>
        <taxon>Bacteria</taxon>
        <taxon>Bacillati</taxon>
        <taxon>Actinomycetota</taxon>
        <taxon>Actinomycetes</taxon>
        <taxon>Micromonosporales</taxon>
        <taxon>Micromonosporaceae</taxon>
        <taxon>Micromonospora</taxon>
    </lineage>
</organism>
<sequence length="154" mass="16152">MGRTGMPSWYVGVGIAIALIGLAVVVLFTGGAERWPAALLLLFGVPLMLAIGGALEQAWRVTPHPSVACTAASSTGVQRRATRVSWVLTAAVGVIHLVVAVLLAWFAIKRVGDGDVVLLLVALPFAAVAVWRSVSLLRRVIAAGPHPDCGRDRE</sequence>
<keyword evidence="3" id="KW-1185">Reference proteome</keyword>
<feature type="transmembrane region" description="Helical" evidence="1">
    <location>
        <begin position="114"/>
        <end position="131"/>
    </location>
</feature>
<accession>A0A317JY64</accession>
<feature type="transmembrane region" description="Helical" evidence="1">
    <location>
        <begin position="35"/>
        <end position="55"/>
    </location>
</feature>
<comment type="caution">
    <text evidence="2">The sequence shown here is derived from an EMBL/GenBank/DDBJ whole genome shotgun (WGS) entry which is preliminary data.</text>
</comment>
<evidence type="ECO:0000313" key="3">
    <source>
        <dbReference type="Proteomes" id="UP000245683"/>
    </source>
</evidence>
<proteinExistence type="predicted"/>
<reference evidence="3" key="1">
    <citation type="submission" date="2018-05" db="EMBL/GenBank/DDBJ databases">
        <title>Micromonospora globispora sp. nov. and Micromonospora rugosa sp. nov., isolated from marine sediment.</title>
        <authorList>
            <person name="Carro L."/>
            <person name="Aysel V."/>
            <person name="Cetin D."/>
            <person name="Igual J.M."/>
            <person name="Klenk H.-P."/>
            <person name="Trujillo M.E."/>
            <person name="Sahin N."/>
        </authorList>
    </citation>
    <scope>NUCLEOTIDE SEQUENCE [LARGE SCALE GENOMIC DNA]</scope>
    <source>
        <strain evidence="3">S2904</strain>
    </source>
</reference>
<protein>
    <submittedName>
        <fullName evidence="2">Uncharacterized protein</fullName>
    </submittedName>
</protein>
<keyword evidence="1" id="KW-0812">Transmembrane</keyword>
<feature type="transmembrane region" description="Helical" evidence="1">
    <location>
        <begin position="9"/>
        <end position="29"/>
    </location>
</feature>
<gene>
    <name evidence="2" type="ORF">DLJ46_23240</name>
</gene>
<keyword evidence="1" id="KW-0472">Membrane</keyword>
<dbReference type="EMBL" id="QGSV01000275">
    <property type="protein sequence ID" value="PWU44964.1"/>
    <property type="molecule type" value="Genomic_DNA"/>
</dbReference>
<evidence type="ECO:0000313" key="2">
    <source>
        <dbReference type="EMBL" id="PWU44964.1"/>
    </source>
</evidence>
<evidence type="ECO:0000256" key="1">
    <source>
        <dbReference type="SAM" id="Phobius"/>
    </source>
</evidence>
<name>A0A317JY64_9ACTN</name>
<dbReference type="Proteomes" id="UP000245683">
    <property type="component" value="Unassembled WGS sequence"/>
</dbReference>
<keyword evidence="1" id="KW-1133">Transmembrane helix</keyword>